<dbReference type="Proteomes" id="UP001147653">
    <property type="component" value="Unassembled WGS sequence"/>
</dbReference>
<organism evidence="2 3">
    <name type="scientific">Solirubrobacter phytolaccae</name>
    <dbReference type="NCBI Taxonomy" id="1404360"/>
    <lineage>
        <taxon>Bacteria</taxon>
        <taxon>Bacillati</taxon>
        <taxon>Actinomycetota</taxon>
        <taxon>Thermoleophilia</taxon>
        <taxon>Solirubrobacterales</taxon>
        <taxon>Solirubrobacteraceae</taxon>
        <taxon>Solirubrobacter</taxon>
    </lineage>
</organism>
<name>A0A9X3S874_9ACTN</name>
<dbReference type="SUPFAM" id="SSF51120">
    <property type="entry name" value="beta-Roll"/>
    <property type="match status" value="1"/>
</dbReference>
<evidence type="ECO:0000313" key="3">
    <source>
        <dbReference type="Proteomes" id="UP001147653"/>
    </source>
</evidence>
<proteinExistence type="predicted"/>
<dbReference type="Gene3D" id="2.150.10.10">
    <property type="entry name" value="Serralysin-like metalloprotease, C-terminal"/>
    <property type="match status" value="1"/>
</dbReference>
<evidence type="ECO:0000256" key="1">
    <source>
        <dbReference type="SAM" id="SignalP"/>
    </source>
</evidence>
<keyword evidence="1" id="KW-0732">Signal</keyword>
<gene>
    <name evidence="2" type="ORF">OJ997_06695</name>
</gene>
<comment type="caution">
    <text evidence="2">The sequence shown here is derived from an EMBL/GenBank/DDBJ whole genome shotgun (WGS) entry which is preliminary data.</text>
</comment>
<protein>
    <submittedName>
        <fullName evidence="2">Calcium-binding protein</fullName>
    </submittedName>
</protein>
<reference evidence="2" key="1">
    <citation type="submission" date="2022-10" db="EMBL/GenBank/DDBJ databases">
        <title>The WGS of Solirubrobacter phytolaccae KCTC 29190.</title>
        <authorList>
            <person name="Jiang Z."/>
        </authorList>
    </citation>
    <scope>NUCLEOTIDE SEQUENCE</scope>
    <source>
        <strain evidence="2">KCTC 29190</strain>
    </source>
</reference>
<accession>A0A9X3S874</accession>
<keyword evidence="3" id="KW-1185">Reference proteome</keyword>
<evidence type="ECO:0000313" key="2">
    <source>
        <dbReference type="EMBL" id="MDA0179976.1"/>
    </source>
</evidence>
<dbReference type="RefSeq" id="WP_270024287.1">
    <property type="nucleotide sequence ID" value="NZ_JAPDDP010000008.1"/>
</dbReference>
<sequence>MRSLVAALAALLLAVPASAEAQTTLSMSGVGAALTASSGPNGGGVSVTGGGYYNGPSFYTFTRAPNFGPSSVIGSILDGDPCESGGTGRVSCLTPPSSVTFSGGTGPDTIYIGSPASGGVNVTSINTGGGNDNVRVGGYGSRGPIDGGEGTDMIAPHFTYLASGGGWTIDLAAGTVTANGAPGTSYSAKNFEWVELDTSLGAPGGTHTVYGTEGPNTVYGGRGGVQTIFGRGGDDYLVAGVFDKAVIDGGSGNDQISGGQLDDVLTGGPGADKFNCREGVDLVTDFTPTEGDTITADCEQVLPAEFDITRVGRGEYTFHSRIVAEPAVQPLRLSWDYGNGKTDGDFTIGRTTYEKPGTYSVVHRALDINNTPYRKTKTLEIPAPALDVGVSIDEGALSGGRMPLDTWVNAKVRVSSTGDEGVGDLSSITFTGGQLLKAGGDAQVDLELPANPTAFTLAPGKHVDFDVRVRARTRGELALTSAVTGKDAAGGAAADTGSYLVRTGQDLQVTVTAAPAELKLEVDSKGKPIKQPVTLTVRVRNVSGQAAESLKLNLSPALRTATGYNPSAPFPLQLTKAVGPPETPLTNATAHDLPVRNLAAGEATDLTFMADAANKAIVDVTAVARGVAVEAGSLPRREISGNGAGAVRIDQPKLVALTAEDVSHVSIKAGQRWSYTGHVENLSPDTDVTVFVFAKRKENVVDGQLSSLLEPGQCTCGVYKRLEPGERIDVQASMGSTADGGTRGSIEIGIVGEVHESAGNRKLATGDIVIAPGADQRTASIDLTQPVNDPFSLSEAGWLMTDSAARAFGARVTGAYESAAAALASAQTFAETPKSLYLQRVIAFIHEEVPEAVARTRSEIAYTLQEMAGLSAEEALRVSDQALTTGMIKTSEAWDNATWQDMSRTTGTLLGTLAPDIALEAAMPALAACKLLKYGGKPAMLRKAAKLGETRAGRLLAKGLEGLVPGDEISSLLARKLWGIDGIIDSQLIAYAKAKKVVIAVRERSPGSIRRLAEGMLPKWEKVKAKNVSSLDVDFLGFHPNHLDTAMLKQMPEWSVVEAKLAGKSADVRRMVEERWKQRKKEWEGKDLEAMLGYGQSGKIPKPSTKYGVNPTENGLPAADGVWTDAEFELTVVGKGDLDMTTDGLPAFQPRVKENGRYRAMTGDMDPIAVLDENGQILSLERRLEVYKDLATMGFQHPESLTWDNAAERAKYLFDFDLANGKGRALLAYGPDGTRRAAYFDSRKSRLAEGLMTLVGTDMVMEATKVVAGQVPVIPAPETVVERPYITPGGEDGAILSRSPDARLIRRNLDGSFEEWTEAGGWRPYTLPGGQTVTTLPQTSVRTAVAAGETRIDINDMSALILVPGAQGWFEPGDVVVLDPGGPNEEFVRVAALGSIIAAAPLTKAHRVGEMVAVVPARPGVVTPPVATPAAPAPTATPTPAVPKPRVVSAKLAKKTFKRKQGTRLSLVLSEKATVTVTLTRAAAGRKVGKQCKAGAKKGRKCTAQVAAGKVTIKPKAAKVTVAFGKGLKAGVYTAKLSAGGGPASTLRFTVR</sequence>
<feature type="signal peptide" evidence="1">
    <location>
        <begin position="1"/>
        <end position="21"/>
    </location>
</feature>
<feature type="chain" id="PRO_5040986350" evidence="1">
    <location>
        <begin position="22"/>
        <end position="1552"/>
    </location>
</feature>
<dbReference type="EMBL" id="JAPDDP010000008">
    <property type="protein sequence ID" value="MDA0179976.1"/>
    <property type="molecule type" value="Genomic_DNA"/>
</dbReference>
<dbReference type="InterPro" id="IPR011049">
    <property type="entry name" value="Serralysin-like_metalloprot_C"/>
</dbReference>
<dbReference type="PRINTS" id="PR00313">
    <property type="entry name" value="CABNDNGRPT"/>
</dbReference>